<dbReference type="GO" id="GO:0016020">
    <property type="term" value="C:membrane"/>
    <property type="evidence" value="ECO:0007669"/>
    <property type="project" value="InterPro"/>
</dbReference>
<feature type="transmembrane region" description="Helical" evidence="9">
    <location>
        <begin position="137"/>
        <end position="156"/>
    </location>
</feature>
<feature type="transmembrane region" description="Helical" evidence="9">
    <location>
        <begin position="176"/>
        <end position="201"/>
    </location>
</feature>
<sequence length="651" mass="66928">MGRRFLTTGVAIAATLLCAAAAGLSGWVEARVPGTRPTVVGGVYAVVCAATGTALVHLRPRNAIGWLLVLAGLLQGLSLGSTAYARYGVGVADPDWPLARLVAQVGPMAWLPSLVLPATVLVAFYPSGRLPARWWRWPVAAVSVGLAVLTVVTSLTQSVYDDTASGPAPVDLPESLWVPVAVIAGGAVIGGASVIWGATMVRLVRAHPPERQQLAWLVCVVLPLVTAVFLVPDPAGWLVLPLGLMVPGAVLVGVVRYRLLGIVVSRALVYAALTTGVVVLYLAVAGATAAALGRTLSPVSGAVVAALLAVALSPARTRLQAAADRLVYGRRRDPVTAVTELGDRVAGADEADLLPAVLGTVAAALRAPAARVVAPGEPVPSDGVVAVALRVGGRDLGSLCVTERSPGEPFTAGDRRLLGALAPQVAAVVRALELTRSLERERDRVLTATHAERDRIRRDLHDGLGPSLAGIGLGVQAVQTRLGERADPSTAALLQRVRDEVDGAVGEVRRIIDGLRPAPLDDVGFVAAVRRHADALAPTVPVRVTAEPLPPLPPEVETAAYRIAQEALTNVARHAGAHSAEVGLRARDGRLEVAVVDDGAGFGPEDGDPRPAGVGLSSMRTRAAAVGGELTVTSGPGGTRVVAGLPLEAGR</sequence>
<protein>
    <recommendedName>
        <fullName evidence="2">histidine kinase</fullName>
        <ecNumber evidence="2">2.7.13.3</ecNumber>
    </recommendedName>
</protein>
<dbReference type="Pfam" id="PF02518">
    <property type="entry name" value="HATPase_c"/>
    <property type="match status" value="1"/>
</dbReference>
<dbReference type="EMBL" id="FOWQ01000006">
    <property type="protein sequence ID" value="SFP60229.1"/>
    <property type="molecule type" value="Genomic_DNA"/>
</dbReference>
<gene>
    <name evidence="11" type="ORF">SAMN05660464_3640</name>
</gene>
<evidence type="ECO:0000256" key="3">
    <source>
        <dbReference type="ARBA" id="ARBA00022553"/>
    </source>
</evidence>
<feature type="transmembrane region" description="Helical" evidence="9">
    <location>
        <begin position="63"/>
        <end position="85"/>
    </location>
</feature>
<dbReference type="GO" id="GO:0046983">
    <property type="term" value="F:protein dimerization activity"/>
    <property type="evidence" value="ECO:0007669"/>
    <property type="project" value="InterPro"/>
</dbReference>
<dbReference type="OrthoDB" id="227596at2"/>
<dbReference type="Gene3D" id="3.30.565.10">
    <property type="entry name" value="Histidine kinase-like ATPase, C-terminal domain"/>
    <property type="match status" value="1"/>
</dbReference>
<keyword evidence="5" id="KW-0547">Nucleotide-binding</keyword>
<keyword evidence="9" id="KW-0812">Transmembrane</keyword>
<feature type="transmembrane region" description="Helical" evidence="9">
    <location>
        <begin position="37"/>
        <end position="56"/>
    </location>
</feature>
<feature type="transmembrane region" description="Helical" evidence="9">
    <location>
        <begin position="237"/>
        <end position="255"/>
    </location>
</feature>
<keyword evidence="9" id="KW-1133">Transmembrane helix</keyword>
<keyword evidence="12" id="KW-1185">Reference proteome</keyword>
<dbReference type="EC" id="2.7.13.3" evidence="2"/>
<evidence type="ECO:0000256" key="5">
    <source>
        <dbReference type="ARBA" id="ARBA00022741"/>
    </source>
</evidence>
<dbReference type="Gene3D" id="3.30.450.40">
    <property type="match status" value="1"/>
</dbReference>
<proteinExistence type="predicted"/>
<evidence type="ECO:0000256" key="2">
    <source>
        <dbReference type="ARBA" id="ARBA00012438"/>
    </source>
</evidence>
<feature type="domain" description="Histidine kinase" evidence="10">
    <location>
        <begin position="562"/>
        <end position="649"/>
    </location>
</feature>
<dbReference type="RefSeq" id="WP_091112261.1">
    <property type="nucleotide sequence ID" value="NZ_FOWQ01000006.1"/>
</dbReference>
<accession>A0A1I5RNW2</accession>
<dbReference type="SMART" id="SM00387">
    <property type="entry name" value="HATPase_c"/>
    <property type="match status" value="1"/>
</dbReference>
<feature type="transmembrane region" description="Helical" evidence="9">
    <location>
        <begin position="267"/>
        <end position="290"/>
    </location>
</feature>
<dbReference type="Gene3D" id="1.20.5.1930">
    <property type="match status" value="1"/>
</dbReference>
<reference evidence="12" key="1">
    <citation type="submission" date="2016-10" db="EMBL/GenBank/DDBJ databases">
        <authorList>
            <person name="Varghese N."/>
            <person name="Submissions S."/>
        </authorList>
    </citation>
    <scope>NUCLEOTIDE SEQUENCE [LARGE SCALE GENOMIC DNA]</scope>
    <source>
        <strain evidence="12">DSM 44208</strain>
    </source>
</reference>
<dbReference type="AlphaFoldDB" id="A0A1I5RNW2"/>
<dbReference type="InterPro" id="IPR036890">
    <property type="entry name" value="HATPase_C_sf"/>
</dbReference>
<dbReference type="Pfam" id="PF07730">
    <property type="entry name" value="HisKA_3"/>
    <property type="match status" value="1"/>
</dbReference>
<dbReference type="CDD" id="cd16917">
    <property type="entry name" value="HATPase_UhpB-NarQ-NarX-like"/>
    <property type="match status" value="1"/>
</dbReference>
<evidence type="ECO:0000259" key="10">
    <source>
        <dbReference type="PROSITE" id="PS50109"/>
    </source>
</evidence>
<name>A0A1I5RNW2_9ACTN</name>
<dbReference type="GO" id="GO:0000155">
    <property type="term" value="F:phosphorelay sensor kinase activity"/>
    <property type="evidence" value="ECO:0007669"/>
    <property type="project" value="InterPro"/>
</dbReference>
<dbReference type="SUPFAM" id="SSF55781">
    <property type="entry name" value="GAF domain-like"/>
    <property type="match status" value="1"/>
</dbReference>
<dbReference type="GO" id="GO:0005524">
    <property type="term" value="F:ATP binding"/>
    <property type="evidence" value="ECO:0007669"/>
    <property type="project" value="UniProtKB-KW"/>
</dbReference>
<evidence type="ECO:0000256" key="9">
    <source>
        <dbReference type="SAM" id="Phobius"/>
    </source>
</evidence>
<evidence type="ECO:0000313" key="12">
    <source>
        <dbReference type="Proteomes" id="UP000198857"/>
    </source>
</evidence>
<dbReference type="InterPro" id="IPR003594">
    <property type="entry name" value="HATPase_dom"/>
</dbReference>
<dbReference type="InterPro" id="IPR029016">
    <property type="entry name" value="GAF-like_dom_sf"/>
</dbReference>
<dbReference type="SUPFAM" id="SSF55874">
    <property type="entry name" value="ATPase domain of HSP90 chaperone/DNA topoisomerase II/histidine kinase"/>
    <property type="match status" value="1"/>
</dbReference>
<dbReference type="InterPro" id="IPR011712">
    <property type="entry name" value="Sig_transdc_His_kin_sub3_dim/P"/>
</dbReference>
<keyword evidence="8" id="KW-0902">Two-component regulatory system</keyword>
<keyword evidence="3" id="KW-0597">Phosphoprotein</keyword>
<dbReference type="InterPro" id="IPR005467">
    <property type="entry name" value="His_kinase_dom"/>
</dbReference>
<evidence type="ECO:0000313" key="11">
    <source>
        <dbReference type="EMBL" id="SFP60229.1"/>
    </source>
</evidence>
<evidence type="ECO:0000256" key="7">
    <source>
        <dbReference type="ARBA" id="ARBA00022840"/>
    </source>
</evidence>
<evidence type="ECO:0000256" key="4">
    <source>
        <dbReference type="ARBA" id="ARBA00022679"/>
    </source>
</evidence>
<keyword evidence="4" id="KW-0808">Transferase</keyword>
<keyword evidence="7" id="KW-0067">ATP-binding</keyword>
<comment type="catalytic activity">
    <reaction evidence="1">
        <text>ATP + protein L-histidine = ADP + protein N-phospho-L-histidine.</text>
        <dbReference type="EC" id="2.7.13.3"/>
    </reaction>
</comment>
<dbReference type="PANTHER" id="PTHR24421:SF10">
    <property type="entry name" value="NITRATE_NITRITE SENSOR PROTEIN NARQ"/>
    <property type="match status" value="1"/>
</dbReference>
<feature type="transmembrane region" description="Helical" evidence="9">
    <location>
        <begin position="213"/>
        <end position="231"/>
    </location>
</feature>
<dbReference type="PANTHER" id="PTHR24421">
    <property type="entry name" value="NITRATE/NITRITE SENSOR PROTEIN NARX-RELATED"/>
    <property type="match status" value="1"/>
</dbReference>
<keyword evidence="6 11" id="KW-0418">Kinase</keyword>
<evidence type="ECO:0000256" key="6">
    <source>
        <dbReference type="ARBA" id="ARBA00022777"/>
    </source>
</evidence>
<evidence type="ECO:0000256" key="1">
    <source>
        <dbReference type="ARBA" id="ARBA00000085"/>
    </source>
</evidence>
<dbReference type="InterPro" id="IPR050482">
    <property type="entry name" value="Sensor_HK_TwoCompSys"/>
</dbReference>
<dbReference type="Proteomes" id="UP000198857">
    <property type="component" value="Unassembled WGS sequence"/>
</dbReference>
<organism evidence="11 12">
    <name type="scientific">Geodermatophilus dictyosporus</name>
    <dbReference type="NCBI Taxonomy" id="1523247"/>
    <lineage>
        <taxon>Bacteria</taxon>
        <taxon>Bacillati</taxon>
        <taxon>Actinomycetota</taxon>
        <taxon>Actinomycetes</taxon>
        <taxon>Geodermatophilales</taxon>
        <taxon>Geodermatophilaceae</taxon>
        <taxon>Geodermatophilus</taxon>
    </lineage>
</organism>
<dbReference type="STRING" id="1523247.SAMN05660464_3640"/>
<dbReference type="PROSITE" id="PS50109">
    <property type="entry name" value="HIS_KIN"/>
    <property type="match status" value="1"/>
</dbReference>
<feature type="transmembrane region" description="Helical" evidence="9">
    <location>
        <begin position="105"/>
        <end position="125"/>
    </location>
</feature>
<keyword evidence="9" id="KW-0472">Membrane</keyword>
<evidence type="ECO:0000256" key="8">
    <source>
        <dbReference type="ARBA" id="ARBA00023012"/>
    </source>
</evidence>